<dbReference type="EMBL" id="GFPF01002120">
    <property type="protein sequence ID" value="MAA13266.1"/>
    <property type="molecule type" value="Transcribed_RNA"/>
</dbReference>
<sequence>MPSGSRLGNLFSLMSYNAECVCTPRMGYAPPPFIFFVLSFAPTSVLALHMSMLPQNAGPKKKQIKKAVNENNKKKNMGLESWTPDTSCCLCTEVVCLRVGIHLKC</sequence>
<reference evidence="2" key="1">
    <citation type="journal article" date="2017" name="Parasit. Vectors">
        <title>Sialotranscriptomics of Rhipicephalus zambeziensis reveals intricate expression profiles of secretory proteins and suggests tight temporal transcriptional regulation during blood-feeding.</title>
        <authorList>
            <person name="de Castro M.H."/>
            <person name="de Klerk D."/>
            <person name="Pienaar R."/>
            <person name="Rees D.J.G."/>
            <person name="Mans B.J."/>
        </authorList>
    </citation>
    <scope>NUCLEOTIDE SEQUENCE</scope>
    <source>
        <tissue evidence="2">Salivary glands</tissue>
    </source>
</reference>
<keyword evidence="1" id="KW-1133">Transmembrane helix</keyword>
<proteinExistence type="predicted"/>
<protein>
    <submittedName>
        <fullName evidence="2">Uncharacterized protein</fullName>
    </submittedName>
</protein>
<evidence type="ECO:0000256" key="1">
    <source>
        <dbReference type="SAM" id="Phobius"/>
    </source>
</evidence>
<feature type="transmembrane region" description="Helical" evidence="1">
    <location>
        <begin position="33"/>
        <end position="53"/>
    </location>
</feature>
<evidence type="ECO:0000313" key="2">
    <source>
        <dbReference type="EMBL" id="MAA13266.1"/>
    </source>
</evidence>
<keyword evidence="1" id="KW-0812">Transmembrane</keyword>
<keyword evidence="1" id="KW-0472">Membrane</keyword>
<name>A0A224Y6S1_9ACAR</name>
<organism evidence="2">
    <name type="scientific">Rhipicephalus zambeziensis</name>
    <dbReference type="NCBI Taxonomy" id="60191"/>
    <lineage>
        <taxon>Eukaryota</taxon>
        <taxon>Metazoa</taxon>
        <taxon>Ecdysozoa</taxon>
        <taxon>Arthropoda</taxon>
        <taxon>Chelicerata</taxon>
        <taxon>Arachnida</taxon>
        <taxon>Acari</taxon>
        <taxon>Parasitiformes</taxon>
        <taxon>Ixodida</taxon>
        <taxon>Ixodoidea</taxon>
        <taxon>Ixodidae</taxon>
        <taxon>Rhipicephalinae</taxon>
        <taxon>Rhipicephalus</taxon>
        <taxon>Rhipicephalus</taxon>
    </lineage>
</organism>
<accession>A0A224Y6S1</accession>
<dbReference type="AlphaFoldDB" id="A0A224Y6S1"/>